<dbReference type="EMBL" id="NFEZ01000001">
    <property type="protein sequence ID" value="PLT48402.1"/>
    <property type="molecule type" value="Genomic_DNA"/>
</dbReference>
<evidence type="ECO:0000313" key="1">
    <source>
        <dbReference type="EMBL" id="PLT48402.1"/>
    </source>
</evidence>
<reference evidence="1 2" key="1">
    <citation type="submission" date="2017-05" db="EMBL/GenBank/DDBJ databases">
        <title>Functional genome analysis of Paenibacillus pasadenensis strain R16: insights on endophytic life style and antifungal activity.</title>
        <authorList>
            <person name="Passera A."/>
            <person name="Marcolungo L."/>
            <person name="Casati P."/>
            <person name="Brasca M."/>
            <person name="Quaglino F."/>
            <person name="Delledonne M."/>
        </authorList>
    </citation>
    <scope>NUCLEOTIDE SEQUENCE [LARGE SCALE GENOMIC DNA]</scope>
    <source>
        <strain evidence="1 2">R16</strain>
    </source>
</reference>
<accession>A0A2N5NDK8</accession>
<name>A0A2N5NDK8_9BACL</name>
<gene>
    <name evidence="1" type="ORF">B8V81_0534</name>
</gene>
<sequence>MIAFGRDCGYGHPLISPLSMYGVRGRSVHPLRRFSYPNGFAVLAGISSGPSART</sequence>
<dbReference type="Proteomes" id="UP000234789">
    <property type="component" value="Unassembled WGS sequence"/>
</dbReference>
<comment type="caution">
    <text evidence="1">The sequence shown here is derived from an EMBL/GenBank/DDBJ whole genome shotgun (WGS) entry which is preliminary data.</text>
</comment>
<keyword evidence="2" id="KW-1185">Reference proteome</keyword>
<organism evidence="1 2">
    <name type="scientific">Paenibacillus pasadenensis</name>
    <dbReference type="NCBI Taxonomy" id="217090"/>
    <lineage>
        <taxon>Bacteria</taxon>
        <taxon>Bacillati</taxon>
        <taxon>Bacillota</taxon>
        <taxon>Bacilli</taxon>
        <taxon>Bacillales</taxon>
        <taxon>Paenibacillaceae</taxon>
        <taxon>Paenibacillus</taxon>
    </lineage>
</organism>
<dbReference type="AlphaFoldDB" id="A0A2N5NDK8"/>
<proteinExistence type="predicted"/>
<protein>
    <submittedName>
        <fullName evidence="1">Uncharacterized protein</fullName>
    </submittedName>
</protein>
<evidence type="ECO:0000313" key="2">
    <source>
        <dbReference type="Proteomes" id="UP000234789"/>
    </source>
</evidence>